<dbReference type="STRING" id="112901.SAMN04488500_12386"/>
<dbReference type="EMBL" id="FWXI01000023">
    <property type="protein sequence ID" value="SMD08109.1"/>
    <property type="molecule type" value="Genomic_DNA"/>
</dbReference>
<dbReference type="Pfam" id="PF00682">
    <property type="entry name" value="HMGL-like"/>
    <property type="match status" value="1"/>
</dbReference>
<dbReference type="Gene3D" id="3.20.20.70">
    <property type="entry name" value="Aldolase class I"/>
    <property type="match status" value="1"/>
</dbReference>
<evidence type="ECO:0000259" key="2">
    <source>
        <dbReference type="PROSITE" id="PS50991"/>
    </source>
</evidence>
<dbReference type="Proteomes" id="UP000192738">
    <property type="component" value="Unassembled WGS sequence"/>
</dbReference>
<dbReference type="AlphaFoldDB" id="A0A1W2EEG0"/>
<name>A0A1W2EEG0_9FIRM</name>
<dbReference type="InterPro" id="IPR013785">
    <property type="entry name" value="Aldolase_TIM"/>
</dbReference>
<dbReference type="SUPFAM" id="SSF51569">
    <property type="entry name" value="Aldolase"/>
    <property type="match status" value="1"/>
</dbReference>
<organism evidence="3 4">
    <name type="scientific">Sporomusa malonica</name>
    <dbReference type="NCBI Taxonomy" id="112901"/>
    <lineage>
        <taxon>Bacteria</taxon>
        <taxon>Bacillati</taxon>
        <taxon>Bacillota</taxon>
        <taxon>Negativicutes</taxon>
        <taxon>Selenomonadales</taxon>
        <taxon>Sporomusaceae</taxon>
        <taxon>Sporomusa</taxon>
    </lineage>
</organism>
<evidence type="ECO:0000313" key="4">
    <source>
        <dbReference type="Proteomes" id="UP000192738"/>
    </source>
</evidence>
<dbReference type="GO" id="GO:0016740">
    <property type="term" value="F:transferase activity"/>
    <property type="evidence" value="ECO:0007669"/>
    <property type="project" value="UniProtKB-KW"/>
</dbReference>
<dbReference type="PANTHER" id="PTHR42880">
    <property type="entry name" value="HOMOCITRATE SYNTHASE"/>
    <property type="match status" value="1"/>
</dbReference>
<evidence type="ECO:0000313" key="3">
    <source>
        <dbReference type="EMBL" id="SMD08109.1"/>
    </source>
</evidence>
<dbReference type="InterPro" id="IPR000891">
    <property type="entry name" value="PYR_CT"/>
</dbReference>
<evidence type="ECO:0000256" key="1">
    <source>
        <dbReference type="ARBA" id="ARBA00022679"/>
    </source>
</evidence>
<keyword evidence="1" id="KW-0808">Transferase</keyword>
<dbReference type="PANTHER" id="PTHR42880:SF1">
    <property type="entry name" value="ISOPROPYLMALATE_HOMOCITRATE_CITRAMALATE SYNTHASE FAMILY PROTEIN"/>
    <property type="match status" value="1"/>
</dbReference>
<sequence length="349" mass="37322">MSRPNWIDHTLNEAVRLQYTGGQLAELVGLLSALGIEQAAIGLDEWHRYYPDLADTQKHLELCGILELSGSELGLAEQAGIKQVVLVCRTANQAEFSVKLEAAMVEAGRRGLRASLLLEDLAGIRASELGSVASIINGYPITTVIYGDRTGKGNPFTIFEQITVLKKSLNCPVGIQAGNAYGLATANTLAALKAGVSQINTSIAGAGGFAPWEEALMAAKQLAGSAVEIPLDLAAGCRQVLTALNLSVAESKAIIGPAIFAHESGLHVDGVNKDPWIYEPFAPEMVGLRRQFIIGKHSGTAALRTKFATWGIRLEEAETRALLTHVRALAVRKRAAITDDELQRLYLSC</sequence>
<feature type="domain" description="Pyruvate carboxyltransferase" evidence="2">
    <location>
        <begin position="138"/>
        <end position="237"/>
    </location>
</feature>
<accession>A0A1W2EEG0</accession>
<dbReference type="Gene3D" id="1.10.238.260">
    <property type="match status" value="1"/>
</dbReference>
<dbReference type="PROSITE" id="PS50991">
    <property type="entry name" value="PYR_CT"/>
    <property type="match status" value="1"/>
</dbReference>
<gene>
    <name evidence="3" type="ORF">SAMN04488500_12386</name>
</gene>
<keyword evidence="4" id="KW-1185">Reference proteome</keyword>
<dbReference type="RefSeq" id="WP_084577815.1">
    <property type="nucleotide sequence ID" value="NZ_CP155572.1"/>
</dbReference>
<dbReference type="InterPro" id="IPR054691">
    <property type="entry name" value="LeuA/HCS_post-cat"/>
</dbReference>
<dbReference type="Pfam" id="PF22617">
    <property type="entry name" value="HCS_D2"/>
    <property type="match status" value="1"/>
</dbReference>
<reference evidence="3 4" key="1">
    <citation type="submission" date="2017-04" db="EMBL/GenBank/DDBJ databases">
        <authorList>
            <person name="Afonso C.L."/>
            <person name="Miller P.J."/>
            <person name="Scott M.A."/>
            <person name="Spackman E."/>
            <person name="Goraichik I."/>
            <person name="Dimitrov K.M."/>
            <person name="Suarez D.L."/>
            <person name="Swayne D.E."/>
        </authorList>
    </citation>
    <scope>NUCLEOTIDE SEQUENCE [LARGE SCALE GENOMIC DNA]</scope>
    <source>
        <strain evidence="3 4">DSM 5090</strain>
    </source>
</reference>
<protein>
    <submittedName>
        <fullName evidence="3">Homocitrate synthase NifV</fullName>
    </submittedName>
</protein>
<dbReference type="OrthoDB" id="503431at2"/>
<proteinExistence type="predicted"/>